<organism evidence="3 4">
    <name type="scientific">Psychromonas arctica</name>
    <dbReference type="NCBI Taxonomy" id="168275"/>
    <lineage>
        <taxon>Bacteria</taxon>
        <taxon>Pseudomonadati</taxon>
        <taxon>Pseudomonadota</taxon>
        <taxon>Gammaproteobacteria</taxon>
        <taxon>Alteromonadales</taxon>
        <taxon>Psychromonadaceae</taxon>
        <taxon>Psychromonas</taxon>
    </lineage>
</organism>
<comment type="caution">
    <text evidence="3">The sequence shown here is derived from an EMBL/GenBank/DDBJ whole genome shotgun (WGS) entry which is preliminary data.</text>
</comment>
<reference evidence="3 4" key="1">
    <citation type="submission" date="2024-02" db="EMBL/GenBank/DDBJ databases">
        <title>Bacteria isolated from the canopy kelp, Nereocystis luetkeana.</title>
        <authorList>
            <person name="Pfister C.A."/>
            <person name="Younker I.T."/>
            <person name="Light S.H."/>
        </authorList>
    </citation>
    <scope>NUCLEOTIDE SEQUENCE [LARGE SCALE GENOMIC DNA]</scope>
    <source>
        <strain evidence="3 4">TI.2.07</strain>
    </source>
</reference>
<evidence type="ECO:0000313" key="3">
    <source>
        <dbReference type="EMBL" id="MEL0660487.1"/>
    </source>
</evidence>
<comment type="similarity">
    <text evidence="1">Belongs to the UbiK family.</text>
</comment>
<evidence type="ECO:0000256" key="1">
    <source>
        <dbReference type="HAMAP-Rule" id="MF_02216"/>
    </source>
</evidence>
<sequence>MFNPQKLEEIAKQVSDAMPEGVKSFGNEIDRKIKQVLQAQLGKLDMVSREEFDVQTHVLLRTREKLNAMEEKFAQLEKKLDGAASESSADAKAESNINTTEQDK</sequence>
<dbReference type="PANTHER" id="PTHR38040">
    <property type="entry name" value="UBIQUINONE BIOSYNTHESIS ACCESSORY FACTOR UBIK"/>
    <property type="match status" value="1"/>
</dbReference>
<dbReference type="PANTHER" id="PTHR38040:SF1">
    <property type="entry name" value="UBIQUINONE BIOSYNTHESIS ACCESSORY FACTOR UBIK"/>
    <property type="match status" value="1"/>
</dbReference>
<dbReference type="RefSeq" id="WP_341628929.1">
    <property type="nucleotide sequence ID" value="NZ_JBAKBA010000044.1"/>
</dbReference>
<dbReference type="InterPro" id="IPR007475">
    <property type="entry name" value="UbiK"/>
</dbReference>
<comment type="function">
    <text evidence="1">Required for efficient ubiquinone (coenzyme Q) biosynthesis. UbiK is probably an accessory factor of Ubi enzymes and facilitates ubiquinone biosynthesis by acting as an assembly factor, a targeting factor, or both.</text>
</comment>
<proteinExistence type="inferred from homology"/>
<comment type="subcellular location">
    <subcellularLocation>
        <location evidence="1">Cytoplasm</location>
    </subcellularLocation>
</comment>
<gene>
    <name evidence="1" type="primary">ubiK</name>
    <name evidence="3" type="ORF">V6255_15210</name>
</gene>
<evidence type="ECO:0000256" key="2">
    <source>
        <dbReference type="SAM" id="MobiDB-lite"/>
    </source>
</evidence>
<dbReference type="NCBIfam" id="NF047835">
    <property type="entry name" value="UbiqAccUbiK"/>
    <property type="match status" value="1"/>
</dbReference>
<keyword evidence="1" id="KW-0963">Cytoplasm</keyword>
<feature type="region of interest" description="Disordered" evidence="2">
    <location>
        <begin position="80"/>
        <end position="104"/>
    </location>
</feature>
<dbReference type="Pfam" id="PF04380">
    <property type="entry name" value="BMFP"/>
    <property type="match status" value="1"/>
</dbReference>
<protein>
    <recommendedName>
        <fullName evidence="1">Ubiquinone biosynthesis accessory factor UbiK</fullName>
    </recommendedName>
</protein>
<evidence type="ECO:0000313" key="4">
    <source>
        <dbReference type="Proteomes" id="UP001366060"/>
    </source>
</evidence>
<comment type="pathway">
    <text evidence="1">Cofactor biosynthesis; ubiquinone biosynthesis.</text>
</comment>
<name>A0ABU9HFY2_9GAMM</name>
<keyword evidence="4" id="KW-1185">Reference proteome</keyword>
<dbReference type="Proteomes" id="UP001366060">
    <property type="component" value="Unassembled WGS sequence"/>
</dbReference>
<dbReference type="EMBL" id="JBAKBA010000044">
    <property type="protein sequence ID" value="MEL0660487.1"/>
    <property type="molecule type" value="Genomic_DNA"/>
</dbReference>
<keyword evidence="1" id="KW-0831">Ubiquinone biosynthesis</keyword>
<accession>A0ABU9HFY2</accession>
<dbReference type="HAMAP" id="MF_02216">
    <property type="entry name" value="UbiK"/>
    <property type="match status" value="1"/>
</dbReference>